<feature type="non-terminal residue" evidence="1">
    <location>
        <position position="1"/>
    </location>
</feature>
<evidence type="ECO:0008006" key="3">
    <source>
        <dbReference type="Google" id="ProtNLM"/>
    </source>
</evidence>
<reference evidence="1 2" key="1">
    <citation type="journal article" date="2015" name="Sci. Rep.">
        <title>The power of single molecule real-time sequencing technology in the de novo assembly of a eukaryotic genome.</title>
        <authorList>
            <person name="Sakai H."/>
            <person name="Naito K."/>
            <person name="Ogiso-Tanaka E."/>
            <person name="Takahashi Y."/>
            <person name="Iseki K."/>
            <person name="Muto C."/>
            <person name="Satou K."/>
            <person name="Teruya K."/>
            <person name="Shiroma A."/>
            <person name="Shimoji M."/>
            <person name="Hirano T."/>
            <person name="Itoh T."/>
            <person name="Kaga A."/>
            <person name="Tomooka N."/>
        </authorList>
    </citation>
    <scope>NUCLEOTIDE SEQUENCE [LARGE SCALE GENOMIC DNA]</scope>
    <source>
        <strain evidence="2">cv. Shumari</strain>
    </source>
</reference>
<dbReference type="EMBL" id="AP015038">
    <property type="protein sequence ID" value="BAT87514.1"/>
    <property type="molecule type" value="Genomic_DNA"/>
</dbReference>
<evidence type="ECO:0000313" key="2">
    <source>
        <dbReference type="Proteomes" id="UP000291084"/>
    </source>
</evidence>
<organism evidence="1 2">
    <name type="scientific">Vigna angularis var. angularis</name>
    <dbReference type="NCBI Taxonomy" id="157739"/>
    <lineage>
        <taxon>Eukaryota</taxon>
        <taxon>Viridiplantae</taxon>
        <taxon>Streptophyta</taxon>
        <taxon>Embryophyta</taxon>
        <taxon>Tracheophyta</taxon>
        <taxon>Spermatophyta</taxon>
        <taxon>Magnoliopsida</taxon>
        <taxon>eudicotyledons</taxon>
        <taxon>Gunneridae</taxon>
        <taxon>Pentapetalae</taxon>
        <taxon>rosids</taxon>
        <taxon>fabids</taxon>
        <taxon>Fabales</taxon>
        <taxon>Fabaceae</taxon>
        <taxon>Papilionoideae</taxon>
        <taxon>50 kb inversion clade</taxon>
        <taxon>NPAAA clade</taxon>
        <taxon>indigoferoid/millettioid clade</taxon>
        <taxon>Phaseoleae</taxon>
        <taxon>Vigna</taxon>
    </lineage>
</organism>
<sequence length="77" mass="8537">LSDGDKGDELIQILVQNLMKQLRNTPLNGAPFTVGLNDRVEVLKKLLDLKSNYVRALGLYGIGRVGKTTLVRIVFNL</sequence>
<evidence type="ECO:0000313" key="1">
    <source>
        <dbReference type="EMBL" id="BAT87514.1"/>
    </source>
</evidence>
<dbReference type="Proteomes" id="UP000291084">
    <property type="component" value="Chromosome 5"/>
</dbReference>
<name>A0A0S3S3V3_PHAAN</name>
<gene>
    <name evidence="1" type="primary">Vigan.05G089300</name>
    <name evidence="1" type="ORF">VIGAN_05089300</name>
</gene>
<protein>
    <recommendedName>
        <fullName evidence="3">NB-ARC domain-containing protein</fullName>
    </recommendedName>
</protein>
<dbReference type="Gene3D" id="3.40.50.300">
    <property type="entry name" value="P-loop containing nucleotide triphosphate hydrolases"/>
    <property type="match status" value="1"/>
</dbReference>
<dbReference type="SUPFAM" id="SSF52540">
    <property type="entry name" value="P-loop containing nucleoside triphosphate hydrolases"/>
    <property type="match status" value="1"/>
</dbReference>
<accession>A0A0S3S3V3</accession>
<keyword evidence="2" id="KW-1185">Reference proteome</keyword>
<dbReference type="InterPro" id="IPR027417">
    <property type="entry name" value="P-loop_NTPase"/>
</dbReference>
<proteinExistence type="predicted"/>
<dbReference type="AlphaFoldDB" id="A0A0S3S3V3"/>